<feature type="compositionally biased region" description="Low complexity" evidence="1">
    <location>
        <begin position="303"/>
        <end position="313"/>
    </location>
</feature>
<comment type="caution">
    <text evidence="3">The sequence shown here is derived from an EMBL/GenBank/DDBJ whole genome shotgun (WGS) entry which is preliminary data.</text>
</comment>
<proteinExistence type="predicted"/>
<evidence type="ECO:0000313" key="3">
    <source>
        <dbReference type="EMBL" id="KAK3372120.1"/>
    </source>
</evidence>
<protein>
    <recommendedName>
        <fullName evidence="2">Protein kinase domain-containing protein</fullName>
    </recommendedName>
</protein>
<reference evidence="3" key="1">
    <citation type="journal article" date="2023" name="Mol. Phylogenet. Evol.">
        <title>Genome-scale phylogeny and comparative genomics of the fungal order Sordariales.</title>
        <authorList>
            <person name="Hensen N."/>
            <person name="Bonometti L."/>
            <person name="Westerberg I."/>
            <person name="Brannstrom I.O."/>
            <person name="Guillou S."/>
            <person name="Cros-Aarteil S."/>
            <person name="Calhoun S."/>
            <person name="Haridas S."/>
            <person name="Kuo A."/>
            <person name="Mondo S."/>
            <person name="Pangilinan J."/>
            <person name="Riley R."/>
            <person name="LaButti K."/>
            <person name="Andreopoulos B."/>
            <person name="Lipzen A."/>
            <person name="Chen C."/>
            <person name="Yan M."/>
            <person name="Daum C."/>
            <person name="Ng V."/>
            <person name="Clum A."/>
            <person name="Steindorff A."/>
            <person name="Ohm R.A."/>
            <person name="Martin F."/>
            <person name="Silar P."/>
            <person name="Natvig D.O."/>
            <person name="Lalanne C."/>
            <person name="Gautier V."/>
            <person name="Ament-Velasquez S.L."/>
            <person name="Kruys A."/>
            <person name="Hutchinson M.I."/>
            <person name="Powell A.J."/>
            <person name="Barry K."/>
            <person name="Miller A.N."/>
            <person name="Grigoriev I.V."/>
            <person name="Debuchy R."/>
            <person name="Gladieux P."/>
            <person name="Hiltunen Thoren M."/>
            <person name="Johannesson H."/>
        </authorList>
    </citation>
    <scope>NUCLEOTIDE SEQUENCE</scope>
    <source>
        <strain evidence="3">CBS 232.78</strain>
    </source>
</reference>
<dbReference type="EMBL" id="JAULSW010000008">
    <property type="protein sequence ID" value="KAK3372120.1"/>
    <property type="molecule type" value="Genomic_DNA"/>
</dbReference>
<dbReference type="AlphaFoldDB" id="A0AAE0N6J2"/>
<reference evidence="3" key="2">
    <citation type="submission" date="2023-06" db="EMBL/GenBank/DDBJ databases">
        <authorList>
            <consortium name="Lawrence Berkeley National Laboratory"/>
            <person name="Haridas S."/>
            <person name="Hensen N."/>
            <person name="Bonometti L."/>
            <person name="Westerberg I."/>
            <person name="Brannstrom I.O."/>
            <person name="Guillou S."/>
            <person name="Cros-Aarteil S."/>
            <person name="Calhoun S."/>
            <person name="Kuo A."/>
            <person name="Mondo S."/>
            <person name="Pangilinan J."/>
            <person name="Riley R."/>
            <person name="LaButti K."/>
            <person name="Andreopoulos B."/>
            <person name="Lipzen A."/>
            <person name="Chen C."/>
            <person name="Yanf M."/>
            <person name="Daum C."/>
            <person name="Ng V."/>
            <person name="Clum A."/>
            <person name="Steindorff A."/>
            <person name="Ohm R."/>
            <person name="Martin F."/>
            <person name="Silar P."/>
            <person name="Natvig D."/>
            <person name="Lalanne C."/>
            <person name="Gautier V."/>
            <person name="Ament-velasquez S.L."/>
            <person name="Kruys A."/>
            <person name="Hutchinson M.I."/>
            <person name="Powell A.J."/>
            <person name="Barry K."/>
            <person name="Miller A.N."/>
            <person name="Grigoriev I.V."/>
            <person name="Debuchy R."/>
            <person name="Gladieux P."/>
            <person name="Thoren M.H."/>
            <person name="Johannesson H."/>
        </authorList>
    </citation>
    <scope>NUCLEOTIDE SEQUENCE</scope>
    <source>
        <strain evidence="3">CBS 232.78</strain>
    </source>
</reference>
<dbReference type="PROSITE" id="PS50011">
    <property type="entry name" value="PROTEIN_KINASE_DOM"/>
    <property type="match status" value="1"/>
</dbReference>
<dbReference type="GO" id="GO:0004672">
    <property type="term" value="F:protein kinase activity"/>
    <property type="evidence" value="ECO:0007669"/>
    <property type="project" value="InterPro"/>
</dbReference>
<keyword evidence="4" id="KW-1185">Reference proteome</keyword>
<feature type="region of interest" description="Disordered" evidence="1">
    <location>
        <begin position="274"/>
        <end position="374"/>
    </location>
</feature>
<feature type="compositionally biased region" description="Acidic residues" evidence="1">
    <location>
        <begin position="443"/>
        <end position="461"/>
    </location>
</feature>
<dbReference type="SUPFAM" id="SSF56112">
    <property type="entry name" value="Protein kinase-like (PK-like)"/>
    <property type="match status" value="1"/>
</dbReference>
<evidence type="ECO:0000313" key="4">
    <source>
        <dbReference type="Proteomes" id="UP001285441"/>
    </source>
</evidence>
<feature type="region of interest" description="Disordered" evidence="1">
    <location>
        <begin position="442"/>
        <end position="461"/>
    </location>
</feature>
<name>A0AAE0N6J2_9PEZI</name>
<sequence>MSPVLEATAMMVVTPRLSSNDTRKPTLRVNICPNSGTIYGYQPPTLYLIRDGEERVLHDDPLLDYSNAGLIASATVSYPQGNIYRLAPHHQLIRYEYKAYDLREAILSLTLEEKMFIFCHLLREIDQLHSHMGFHGAICPQQILVAQQDNVLLVRLVDGTDPVHPLDETDARRFKAPEAPSVPQTLRDRMAADMWAIGLVALEMFVGDADFTRRIMPIGDHATWMPEYVLPCIKVALPDILIPLFRGLLRKTPWKRWTVRQCLDWITLLHRDNDEDGNYSNGRDNDEDDDRDHDFGHERTRRSLSPSPSVSPSDTADGGSLSAMSDTRVGASSSTVSDAISEASSSSARDTPAEAPPSPVNKGPEEREIPQNRLPTFLPIHVMRKPRCPSLPHGSFSGVSESSSSYSRIRPVFLGWDVNLHAHFPGWNPQEYFPEHKYRVDSDVEDDWGDDEDDDYDDLFD</sequence>
<dbReference type="InterPro" id="IPR000719">
    <property type="entry name" value="Prot_kinase_dom"/>
</dbReference>
<dbReference type="GO" id="GO:0005524">
    <property type="term" value="F:ATP binding"/>
    <property type="evidence" value="ECO:0007669"/>
    <property type="project" value="InterPro"/>
</dbReference>
<evidence type="ECO:0000259" key="2">
    <source>
        <dbReference type="PROSITE" id="PS50011"/>
    </source>
</evidence>
<dbReference type="Gene3D" id="1.10.510.10">
    <property type="entry name" value="Transferase(Phosphotransferase) domain 1"/>
    <property type="match status" value="1"/>
</dbReference>
<evidence type="ECO:0000256" key="1">
    <source>
        <dbReference type="SAM" id="MobiDB-lite"/>
    </source>
</evidence>
<organism evidence="3 4">
    <name type="scientific">Podospora didyma</name>
    <dbReference type="NCBI Taxonomy" id="330526"/>
    <lineage>
        <taxon>Eukaryota</taxon>
        <taxon>Fungi</taxon>
        <taxon>Dikarya</taxon>
        <taxon>Ascomycota</taxon>
        <taxon>Pezizomycotina</taxon>
        <taxon>Sordariomycetes</taxon>
        <taxon>Sordariomycetidae</taxon>
        <taxon>Sordariales</taxon>
        <taxon>Podosporaceae</taxon>
        <taxon>Podospora</taxon>
    </lineage>
</organism>
<feature type="compositionally biased region" description="Low complexity" evidence="1">
    <location>
        <begin position="331"/>
        <end position="348"/>
    </location>
</feature>
<gene>
    <name evidence="3" type="ORF">B0H63DRAFT_288815</name>
</gene>
<accession>A0AAE0N6J2</accession>
<dbReference type="InterPro" id="IPR011009">
    <property type="entry name" value="Kinase-like_dom_sf"/>
</dbReference>
<dbReference type="Proteomes" id="UP001285441">
    <property type="component" value="Unassembled WGS sequence"/>
</dbReference>
<feature type="domain" description="Protein kinase" evidence="2">
    <location>
        <begin position="1"/>
        <end position="269"/>
    </location>
</feature>